<name>A0A4R5DMA6_9ACTN</name>
<gene>
    <name evidence="1" type="ORF">E1269_08550</name>
</gene>
<dbReference type="RefSeq" id="WP_131893379.1">
    <property type="nucleotide sequence ID" value="NZ_SMKZ01000009.1"/>
</dbReference>
<accession>A0A4R5DMA6</accession>
<keyword evidence="2" id="KW-1185">Reference proteome</keyword>
<evidence type="ECO:0000313" key="1">
    <source>
        <dbReference type="EMBL" id="TDE11803.1"/>
    </source>
</evidence>
<proteinExistence type="predicted"/>
<dbReference type="OrthoDB" id="5195698at2"/>
<sequence length="98" mass="10230">MTTEPRHRPVQIRTGYPNPVGNSWVSVLGVDPPLVCLGVDDPDGTETTQWYAPGNALTAGGLRWRVAHTSAPTPLGRDAPPGAAGGQLVAVLEPIGRP</sequence>
<reference evidence="1 2" key="1">
    <citation type="submission" date="2019-03" db="EMBL/GenBank/DDBJ databases">
        <title>Draft genome sequences of novel Actinobacteria.</title>
        <authorList>
            <person name="Sahin N."/>
            <person name="Ay H."/>
            <person name="Saygin H."/>
        </authorList>
    </citation>
    <scope>NUCLEOTIDE SEQUENCE [LARGE SCALE GENOMIC DNA]</scope>
    <source>
        <strain evidence="1 2">5K138</strain>
    </source>
</reference>
<dbReference type="EMBL" id="SMKZ01000009">
    <property type="protein sequence ID" value="TDE11803.1"/>
    <property type="molecule type" value="Genomic_DNA"/>
</dbReference>
<dbReference type="AlphaFoldDB" id="A0A4R5DMA6"/>
<evidence type="ECO:0000313" key="2">
    <source>
        <dbReference type="Proteomes" id="UP000294739"/>
    </source>
</evidence>
<comment type="caution">
    <text evidence="1">The sequence shown here is derived from an EMBL/GenBank/DDBJ whole genome shotgun (WGS) entry which is preliminary data.</text>
</comment>
<dbReference type="InParanoid" id="A0A4R5DMA6"/>
<protein>
    <submittedName>
        <fullName evidence="1">Uncharacterized protein</fullName>
    </submittedName>
</protein>
<organism evidence="1 2">
    <name type="scientific">Jiangella asiatica</name>
    <dbReference type="NCBI Taxonomy" id="2530372"/>
    <lineage>
        <taxon>Bacteria</taxon>
        <taxon>Bacillati</taxon>
        <taxon>Actinomycetota</taxon>
        <taxon>Actinomycetes</taxon>
        <taxon>Jiangellales</taxon>
        <taxon>Jiangellaceae</taxon>
        <taxon>Jiangella</taxon>
    </lineage>
</organism>
<dbReference type="Proteomes" id="UP000294739">
    <property type="component" value="Unassembled WGS sequence"/>
</dbReference>